<sequence length="704" mass="77949" precursor="true">MKRWFFSLMVCAIFLPAMLHAQALASLVADSVVIDPVGSITAEGNVIIYYDGNRLVADRIVYDRNSDTLSIQGDVTLTSETGDIFTADAATLDSDLRDGVLTSARLVLDQQFQLAAAQISRVEDRYTTLRRVVASSCEVCASNPTPLWEIRASRVIHDTEGQQLYFENAQFRMAGVPLIYLPRLRLPDPTLDRANGLLIPELRTSSDLGTGILLPYFIAIGRHADATLTPYLSARTATLEFSYRQEIRNGQLSFDGAVTNDDDLGGRGYLFANGTYLLPQGFVATGQLEFVSDPGYLFQYDYSSKDRLTNEFALGRVREKDLFRASITEFRTLRDQEIPIRDTLPDRFIETSYQRELDGLHFGGRTSVRVDTAALNRPSSADILGRDVSRIGFGADWSRRDQLQSGLVLDTEAALRIEAYNVSQDSRFERNALRVAPRVATELRWPLARTTADGATEILEPILRFDFANVSGSAVPLEDSRIVEFDEANLFAPSRFPGIDGIEDGPRAALGFNWHRVQKNGWGANLAIGRVASLDGALQFSDTGGQDADQSEWLLAGRLSYGDRLWLSSRSLFDDNVAFTLNETRVDWQGDKAALSSSFLFAQPEPSEGRTDKLSELAFGGFLDLNENWTASTDWRYDFNEGRAARAGLGLEFETDCIRIDLSVTRRYATSTSVTPTTDFGFRVSLLGVGNGQKQGASRSVCRG</sequence>
<dbReference type="GO" id="GO:0015920">
    <property type="term" value="P:lipopolysaccharide transport"/>
    <property type="evidence" value="ECO:0007669"/>
    <property type="project" value="InterPro"/>
</dbReference>
<comment type="subunit">
    <text evidence="1">Component of the lipopolysaccharide transport and assembly complex.</text>
</comment>
<comment type="function">
    <text evidence="1">Involved in the assembly of lipopolysaccharide (LPS) at the surface of the outer membrane.</text>
</comment>
<protein>
    <recommendedName>
        <fullName evidence="1">LPS-assembly protein LptD</fullName>
    </recommendedName>
</protein>
<dbReference type="AlphaFoldDB" id="A0A238IUG0"/>
<comment type="subcellular location">
    <subcellularLocation>
        <location evidence="1">Cell outer membrane</location>
    </subcellularLocation>
</comment>
<comment type="caution">
    <text evidence="1">Lacks conserved residue(s) required for the propagation of feature annotation.</text>
</comment>
<dbReference type="Proteomes" id="UP000201838">
    <property type="component" value="Unassembled WGS sequence"/>
</dbReference>
<dbReference type="PANTHER" id="PTHR30189:SF1">
    <property type="entry name" value="LPS-ASSEMBLY PROTEIN LPTD"/>
    <property type="match status" value="1"/>
</dbReference>
<dbReference type="RefSeq" id="WP_093972042.1">
    <property type="nucleotide sequence ID" value="NZ_FXXQ01000001.1"/>
</dbReference>
<evidence type="ECO:0000259" key="2">
    <source>
        <dbReference type="Pfam" id="PF04453"/>
    </source>
</evidence>
<comment type="similarity">
    <text evidence="1">Belongs to the LptD family.</text>
</comment>
<dbReference type="InterPro" id="IPR007543">
    <property type="entry name" value="LptD_C"/>
</dbReference>
<organism evidence="3 4">
    <name type="scientific">Boseongicola aestuarii</name>
    <dbReference type="NCBI Taxonomy" id="1470561"/>
    <lineage>
        <taxon>Bacteria</taxon>
        <taxon>Pseudomonadati</taxon>
        <taxon>Pseudomonadota</taxon>
        <taxon>Alphaproteobacteria</taxon>
        <taxon>Rhodobacterales</taxon>
        <taxon>Paracoccaceae</taxon>
        <taxon>Boseongicola</taxon>
    </lineage>
</organism>
<dbReference type="PANTHER" id="PTHR30189">
    <property type="entry name" value="LPS-ASSEMBLY PROTEIN"/>
    <property type="match status" value="1"/>
</dbReference>
<feature type="chain" id="PRO_5013405378" description="LPS-assembly protein LptD" evidence="1">
    <location>
        <begin position="22"/>
        <end position="704"/>
    </location>
</feature>
<evidence type="ECO:0000313" key="3">
    <source>
        <dbReference type="EMBL" id="SMX22029.1"/>
    </source>
</evidence>
<keyword evidence="1" id="KW-0998">Cell outer membrane</keyword>
<dbReference type="HAMAP" id="MF_01411">
    <property type="entry name" value="LPS_assembly_LptD"/>
    <property type="match status" value="1"/>
</dbReference>
<dbReference type="Pfam" id="PF04453">
    <property type="entry name" value="LptD"/>
    <property type="match status" value="1"/>
</dbReference>
<keyword evidence="4" id="KW-1185">Reference proteome</keyword>
<name>A0A238IUG0_9RHOB</name>
<evidence type="ECO:0000313" key="4">
    <source>
        <dbReference type="Proteomes" id="UP000201838"/>
    </source>
</evidence>
<dbReference type="GO" id="GO:0043165">
    <property type="term" value="P:Gram-negative-bacterium-type cell outer membrane assembly"/>
    <property type="evidence" value="ECO:0007669"/>
    <property type="project" value="UniProtKB-UniRule"/>
</dbReference>
<reference evidence="3 4" key="1">
    <citation type="submission" date="2017-05" db="EMBL/GenBank/DDBJ databases">
        <authorList>
            <person name="Song R."/>
            <person name="Chenine A.L."/>
            <person name="Ruprecht R.M."/>
        </authorList>
    </citation>
    <scope>NUCLEOTIDE SEQUENCE [LARGE SCALE GENOMIC DNA]</scope>
    <source>
        <strain evidence="3 4">CECT 8489</strain>
    </source>
</reference>
<dbReference type="EMBL" id="FXXQ01000001">
    <property type="protein sequence ID" value="SMX22029.1"/>
    <property type="molecule type" value="Genomic_DNA"/>
</dbReference>
<dbReference type="InterPro" id="IPR050218">
    <property type="entry name" value="LptD"/>
</dbReference>
<keyword evidence="1" id="KW-0472">Membrane</keyword>
<dbReference type="GO" id="GO:1990351">
    <property type="term" value="C:transporter complex"/>
    <property type="evidence" value="ECO:0007669"/>
    <property type="project" value="TreeGrafter"/>
</dbReference>
<feature type="domain" description="LptD C-terminal" evidence="2">
    <location>
        <begin position="267"/>
        <end position="629"/>
    </location>
</feature>
<accession>A0A238IUG0</accession>
<dbReference type="InterPro" id="IPR020889">
    <property type="entry name" value="LipoPS_assembly_LptD"/>
</dbReference>
<evidence type="ECO:0000256" key="1">
    <source>
        <dbReference type="HAMAP-Rule" id="MF_01411"/>
    </source>
</evidence>
<dbReference type="OrthoDB" id="9760225at2"/>
<proteinExistence type="inferred from homology"/>
<gene>
    <name evidence="1 3" type="primary">lptD</name>
    <name evidence="3" type="ORF">BOA8489_00116</name>
</gene>
<keyword evidence="1" id="KW-0732">Signal</keyword>
<feature type="signal peptide" evidence="1">
    <location>
        <begin position="1"/>
        <end position="21"/>
    </location>
</feature>
<dbReference type="GO" id="GO:0009279">
    <property type="term" value="C:cell outer membrane"/>
    <property type="evidence" value="ECO:0007669"/>
    <property type="project" value="UniProtKB-SubCell"/>
</dbReference>